<sequence>MNSVGRRGPRRANQNGPRRRRRRAIRPVVVVQPNRAGPRRRNGRRAGRRGPNSIPGSAGRTEVFIFSVDNLKANSSGTIKFGPSLSQCPALSDGILKSYHRYKITSIGVEFKSHASATTSGAIFVELDTACKQSALGSYINSFTISKTASKSFRAEAINGKDFQESTIDQFWLLYKANGTTTDTAGQFIIRINVSMLTPKMVDSSTPEPKPAPEPEPTPTPEPTPAPQPTPEPTPAPAPKRFFEYVGTPTGTISTRENSDSISVSKLGGQSMQYIENEKCETKVIDSFWSTNNNVSAQAAFVYPVPEGSYSVNISCEGFQSVDHIGGNEDGYWIGLIAYSNSSGDNWGVGNYRGCSFKNFLATNTWRPGHKDLKLNDCQFTDGQIVERDAVMSFHVEATGTDACFYLMAPKTMKTDKYNYVVSYGGYTNKRMEFGTISVTCDESDVEAKRITRHSETPIRSKHILLSERYEEPSPTITDQGLCDVKTSEQEQTLVDEEDRQTVSTEPDIALKEYEAATAEIPDAEEDVLPSKEQLSSKPLDTSGNIIPKPKEPEVLGTYQGQNIYPEDVPPLARQRLREAAKAPSTLLYERTPKKSNNFLTRFVEANRSPTTPAAPTVSTTSNMTREQLAEYTRIRKSLGLTAAKEYKAQFQ</sequence>
<feature type="compositionally biased region" description="Polar residues" evidence="6">
    <location>
        <begin position="533"/>
        <end position="545"/>
    </location>
</feature>
<dbReference type="GO" id="GO:0005198">
    <property type="term" value="F:structural molecule activity"/>
    <property type="evidence" value="ECO:0007669"/>
    <property type="project" value="InterPro"/>
</dbReference>
<gene>
    <name evidence="7" type="primary">ORF3-5</name>
</gene>
<dbReference type="PRINTS" id="PR00915">
    <property type="entry name" value="LUTEOGP1COAT"/>
</dbReference>
<evidence type="ECO:0000256" key="2">
    <source>
        <dbReference type="ARBA" id="ARBA00007852"/>
    </source>
</evidence>
<feature type="compositionally biased region" description="Low complexity" evidence="6">
    <location>
        <begin position="26"/>
        <end position="36"/>
    </location>
</feature>
<evidence type="ECO:0000313" key="7">
    <source>
        <dbReference type="EMBL" id="QCO93428.1"/>
    </source>
</evidence>
<feature type="region of interest" description="Disordered" evidence="6">
    <location>
        <begin position="526"/>
        <end position="553"/>
    </location>
</feature>
<dbReference type="Pfam" id="PF00894">
    <property type="entry name" value="Luteo_coat"/>
    <property type="match status" value="1"/>
</dbReference>
<dbReference type="Gene3D" id="2.60.120.20">
    <property type="match status" value="1"/>
</dbReference>
<feature type="compositionally biased region" description="Polar residues" evidence="6">
    <location>
        <begin position="249"/>
        <end position="263"/>
    </location>
</feature>
<dbReference type="InterPro" id="IPR001517">
    <property type="entry name" value="Luteo_coat"/>
</dbReference>
<feature type="compositionally biased region" description="Pro residues" evidence="6">
    <location>
        <begin position="208"/>
        <end position="238"/>
    </location>
</feature>
<accession>A0A4P8GG53</accession>
<feature type="compositionally biased region" description="Basic residues" evidence="6">
    <location>
        <begin position="37"/>
        <end position="48"/>
    </location>
</feature>
<dbReference type="EMBL" id="MK012652">
    <property type="protein sequence ID" value="QCO93428.1"/>
    <property type="molecule type" value="Genomic_RNA"/>
</dbReference>
<proteinExistence type="inferred from homology"/>
<dbReference type="GO" id="GO:0019028">
    <property type="term" value="C:viral capsid"/>
    <property type="evidence" value="ECO:0007669"/>
    <property type="project" value="UniProtKB-KW"/>
</dbReference>
<reference evidence="7" key="1">
    <citation type="submission" date="2018-10" db="EMBL/GenBank/DDBJ databases">
        <title>Identification of a new species of barley yellow dwarf virus by high throughput sequencing triggers the development of new multiplex RT-PCR protocol for BYDV species detection.</title>
        <authorList>
            <person name="Somera M."/>
            <person name="Massart S."/>
            <person name="Tamisier L."/>
            <person name="Soovali P."/>
            <person name="Sathees K."/>
            <person name="Akkerman A."/>
            <person name="Truve E."/>
            <person name="Kvarnheden A."/>
        </authorList>
    </citation>
    <scope>NUCLEOTIDE SEQUENCE</scope>
    <source>
        <strain evidence="7">Olustvere2-W</strain>
    </source>
</reference>
<evidence type="ECO:0000256" key="4">
    <source>
        <dbReference type="ARBA" id="ARBA00022844"/>
    </source>
</evidence>
<keyword evidence="4" id="KW-0946">Virion</keyword>
<feature type="region of interest" description="Disordered" evidence="6">
    <location>
        <begin position="604"/>
        <end position="626"/>
    </location>
</feature>
<feature type="region of interest" description="Disordered" evidence="6">
    <location>
        <begin position="200"/>
        <end position="263"/>
    </location>
</feature>
<dbReference type="InterPro" id="IPR002929">
    <property type="entry name" value="PLrV_ORF5"/>
</dbReference>
<organism evidence="7">
    <name type="scientific">Barley yellow dwarf virus-PAS</name>
    <dbReference type="NCBI Taxonomy" id="2169985"/>
    <lineage>
        <taxon>Viruses</taxon>
        <taxon>Riboviria</taxon>
        <taxon>Orthornavirae</taxon>
        <taxon>Kitrinoviricota</taxon>
        <taxon>Tolucaviricetes</taxon>
        <taxon>Tolivirales</taxon>
        <taxon>Tombusviridae</taxon>
        <taxon>Regressovirinae</taxon>
        <taxon>Luteovirus</taxon>
        <taxon>Luteovirus pashordei</taxon>
    </lineage>
</organism>
<protein>
    <recommendedName>
        <fullName evidence="5">Readthrough protein</fullName>
    </recommendedName>
</protein>
<dbReference type="Pfam" id="PF01690">
    <property type="entry name" value="PLRV_ORF5"/>
    <property type="match status" value="2"/>
</dbReference>
<comment type="subcellular location">
    <subcellularLocation>
        <location evidence="1">Virion</location>
    </subcellularLocation>
</comment>
<name>A0A4P8GG53_9TOMB</name>
<evidence type="ECO:0000256" key="6">
    <source>
        <dbReference type="SAM" id="MobiDB-lite"/>
    </source>
</evidence>
<evidence type="ECO:0000256" key="3">
    <source>
        <dbReference type="ARBA" id="ARBA00022561"/>
    </source>
</evidence>
<feature type="compositionally biased region" description="Low complexity" evidence="6">
    <location>
        <begin position="609"/>
        <end position="622"/>
    </location>
</feature>
<evidence type="ECO:0000256" key="5">
    <source>
        <dbReference type="ARBA" id="ARBA00032627"/>
    </source>
</evidence>
<dbReference type="InterPro" id="IPR029053">
    <property type="entry name" value="Viral_coat"/>
</dbReference>
<feature type="region of interest" description="Disordered" evidence="6">
    <location>
        <begin position="1"/>
        <end position="57"/>
    </location>
</feature>
<evidence type="ECO:0000256" key="1">
    <source>
        <dbReference type="ARBA" id="ARBA00004328"/>
    </source>
</evidence>
<comment type="similarity">
    <text evidence="2">Belongs to the luteoviruses readthrough protein family.</text>
</comment>
<keyword evidence="3" id="KW-0167">Capsid protein</keyword>